<dbReference type="Pfam" id="PF00005">
    <property type="entry name" value="ABC_tran"/>
    <property type="match status" value="1"/>
</dbReference>
<evidence type="ECO:0000256" key="6">
    <source>
        <dbReference type="ARBA" id="ARBA00022967"/>
    </source>
</evidence>
<dbReference type="InterPro" id="IPR003439">
    <property type="entry name" value="ABC_transporter-like_ATP-bd"/>
</dbReference>
<keyword evidence="7" id="KW-0472">Membrane</keyword>
<evidence type="ECO:0000256" key="3">
    <source>
        <dbReference type="ARBA" id="ARBA00022475"/>
    </source>
</evidence>
<dbReference type="AlphaFoldDB" id="A0AAD3NZ57"/>
<dbReference type="PROSITE" id="PS50893">
    <property type="entry name" value="ABC_TRANSPORTER_2"/>
    <property type="match status" value="1"/>
</dbReference>
<organism evidence="9 10">
    <name type="scientific">Paracoccus kondratievae</name>
    <dbReference type="NCBI Taxonomy" id="135740"/>
    <lineage>
        <taxon>Bacteria</taxon>
        <taxon>Pseudomonadati</taxon>
        <taxon>Pseudomonadota</taxon>
        <taxon>Alphaproteobacteria</taxon>
        <taxon>Rhodobacterales</taxon>
        <taxon>Paracoccaceae</taxon>
        <taxon>Paracoccus</taxon>
    </lineage>
</organism>
<dbReference type="GO" id="GO:0005524">
    <property type="term" value="F:ATP binding"/>
    <property type="evidence" value="ECO:0007669"/>
    <property type="project" value="UniProtKB-KW"/>
</dbReference>
<gene>
    <name evidence="9" type="primary">ssuB</name>
    <name evidence="9" type="ORF">GCM10017635_19490</name>
</gene>
<keyword evidence="10" id="KW-1185">Reference proteome</keyword>
<dbReference type="SMART" id="SM00382">
    <property type="entry name" value="AAA"/>
    <property type="match status" value="1"/>
</dbReference>
<evidence type="ECO:0000256" key="1">
    <source>
        <dbReference type="ARBA" id="ARBA00005417"/>
    </source>
</evidence>
<dbReference type="InterPro" id="IPR050166">
    <property type="entry name" value="ABC_transporter_ATP-bind"/>
</dbReference>
<dbReference type="InterPro" id="IPR017871">
    <property type="entry name" value="ABC_transporter-like_CS"/>
</dbReference>
<sequence>MAPHTVAIDDLVVQTQNLHRSFDGRTILDGLNLRIARGEFVALLGRSGSGKSTFLKALAELDHEVTGSGHLDVPENRSVVFQDARLLPWLRVLENVTLGLTGADDAGRRMLREVGLTGRERSWPVELSGGEQQRVALARSLVREPELLLADEPFGALDALTRIRMHALLKELCARHRPAVLLVTHDVDEAISLADRVLVLEQGTFVEDLSIDLAAPRQPDNPRFGQLRRHLLTKLGVATH</sequence>
<dbReference type="SUPFAM" id="SSF52540">
    <property type="entry name" value="P-loop containing nucleoside triphosphate hydrolases"/>
    <property type="match status" value="1"/>
</dbReference>
<protein>
    <submittedName>
        <fullName evidence="9">Aliphatic sulfonates import ATP-binding protein SsuB</fullName>
    </submittedName>
</protein>
<dbReference type="GO" id="GO:0016887">
    <property type="term" value="F:ATP hydrolysis activity"/>
    <property type="evidence" value="ECO:0007669"/>
    <property type="project" value="InterPro"/>
</dbReference>
<dbReference type="InterPro" id="IPR027417">
    <property type="entry name" value="P-loop_NTPase"/>
</dbReference>
<keyword evidence="4" id="KW-0547">Nucleotide-binding</keyword>
<accession>A0AAD3NZ57</accession>
<evidence type="ECO:0000256" key="4">
    <source>
        <dbReference type="ARBA" id="ARBA00022741"/>
    </source>
</evidence>
<dbReference type="RefSeq" id="WP_271179722.1">
    <property type="nucleotide sequence ID" value="NZ_BSFH01000028.1"/>
</dbReference>
<reference evidence="9" key="2">
    <citation type="submission" date="2023-01" db="EMBL/GenBank/DDBJ databases">
        <authorList>
            <person name="Sun Q."/>
            <person name="Evtushenko L."/>
        </authorList>
    </citation>
    <scope>NUCLEOTIDE SEQUENCE</scope>
    <source>
        <strain evidence="9">VKM B-2222</strain>
    </source>
</reference>
<dbReference type="Gene3D" id="3.40.50.300">
    <property type="entry name" value="P-loop containing nucleotide triphosphate hydrolases"/>
    <property type="match status" value="1"/>
</dbReference>
<evidence type="ECO:0000313" key="9">
    <source>
        <dbReference type="EMBL" id="GLK64478.1"/>
    </source>
</evidence>
<evidence type="ECO:0000256" key="5">
    <source>
        <dbReference type="ARBA" id="ARBA00022840"/>
    </source>
</evidence>
<dbReference type="PROSITE" id="PS00211">
    <property type="entry name" value="ABC_TRANSPORTER_1"/>
    <property type="match status" value="1"/>
</dbReference>
<dbReference type="InterPro" id="IPR003593">
    <property type="entry name" value="AAA+_ATPase"/>
</dbReference>
<evidence type="ECO:0000313" key="10">
    <source>
        <dbReference type="Proteomes" id="UP001143349"/>
    </source>
</evidence>
<evidence type="ECO:0000256" key="2">
    <source>
        <dbReference type="ARBA" id="ARBA00022448"/>
    </source>
</evidence>
<keyword evidence="2" id="KW-0813">Transport</keyword>
<keyword evidence="5 9" id="KW-0067">ATP-binding</keyword>
<comment type="caution">
    <text evidence="9">The sequence shown here is derived from an EMBL/GenBank/DDBJ whole genome shotgun (WGS) entry which is preliminary data.</text>
</comment>
<evidence type="ECO:0000256" key="7">
    <source>
        <dbReference type="ARBA" id="ARBA00023136"/>
    </source>
</evidence>
<proteinExistence type="inferred from homology"/>
<evidence type="ECO:0000259" key="8">
    <source>
        <dbReference type="PROSITE" id="PS50893"/>
    </source>
</evidence>
<name>A0AAD3NZ57_9RHOB</name>
<dbReference type="PANTHER" id="PTHR42788">
    <property type="entry name" value="TAURINE IMPORT ATP-BINDING PROTEIN-RELATED"/>
    <property type="match status" value="1"/>
</dbReference>
<reference evidence="9" key="1">
    <citation type="journal article" date="2014" name="Int. J. Syst. Evol. Microbiol.">
        <title>Complete genome sequence of Corynebacterium casei LMG S-19264T (=DSM 44701T), isolated from a smear-ripened cheese.</title>
        <authorList>
            <consortium name="US DOE Joint Genome Institute (JGI-PGF)"/>
            <person name="Walter F."/>
            <person name="Albersmeier A."/>
            <person name="Kalinowski J."/>
            <person name="Ruckert C."/>
        </authorList>
    </citation>
    <scope>NUCLEOTIDE SEQUENCE</scope>
    <source>
        <strain evidence="9">VKM B-2222</strain>
    </source>
</reference>
<comment type="similarity">
    <text evidence="1">Belongs to the ABC transporter superfamily.</text>
</comment>
<keyword evidence="6" id="KW-1278">Translocase</keyword>
<feature type="domain" description="ABC transporter" evidence="8">
    <location>
        <begin position="13"/>
        <end position="227"/>
    </location>
</feature>
<dbReference type="PANTHER" id="PTHR42788:SF17">
    <property type="entry name" value="ALIPHATIC SULFONATES IMPORT ATP-BINDING PROTEIN SSUB"/>
    <property type="match status" value="1"/>
</dbReference>
<dbReference type="Proteomes" id="UP001143349">
    <property type="component" value="Unassembled WGS sequence"/>
</dbReference>
<keyword evidence="3" id="KW-1003">Cell membrane</keyword>
<dbReference type="EMBL" id="BSFH01000028">
    <property type="protein sequence ID" value="GLK64478.1"/>
    <property type="molecule type" value="Genomic_DNA"/>
</dbReference>